<feature type="compositionally biased region" description="Low complexity" evidence="1">
    <location>
        <begin position="217"/>
        <end position="231"/>
    </location>
</feature>
<accession>A0A8H7VH11</accession>
<protein>
    <recommendedName>
        <fullName evidence="4">CNH domain-containing protein</fullName>
    </recommendedName>
</protein>
<feature type="compositionally biased region" description="Polar residues" evidence="1">
    <location>
        <begin position="1"/>
        <end position="18"/>
    </location>
</feature>
<dbReference type="Proteomes" id="UP000646827">
    <property type="component" value="Unassembled WGS sequence"/>
</dbReference>
<proteinExistence type="predicted"/>
<reference evidence="2 3" key="1">
    <citation type="submission" date="2020-12" db="EMBL/GenBank/DDBJ databases">
        <title>Metabolic potential, ecology and presence of endohyphal bacteria is reflected in genomic diversity of Mucoromycotina.</title>
        <authorList>
            <person name="Muszewska A."/>
            <person name="Okrasinska A."/>
            <person name="Steczkiewicz K."/>
            <person name="Drgas O."/>
            <person name="Orlowska M."/>
            <person name="Perlinska-Lenart U."/>
            <person name="Aleksandrzak-Piekarczyk T."/>
            <person name="Szatraj K."/>
            <person name="Zielenkiewicz U."/>
            <person name="Pilsyk S."/>
            <person name="Malc E."/>
            <person name="Mieczkowski P."/>
            <person name="Kruszewska J.S."/>
            <person name="Biernat P."/>
            <person name="Pawlowska J."/>
        </authorList>
    </citation>
    <scope>NUCLEOTIDE SEQUENCE [LARGE SCALE GENOMIC DNA]</scope>
    <source>
        <strain evidence="2 3">CBS 142.35</strain>
    </source>
</reference>
<feature type="region of interest" description="Disordered" evidence="1">
    <location>
        <begin position="396"/>
        <end position="455"/>
    </location>
</feature>
<dbReference type="AlphaFoldDB" id="A0A8H7VH11"/>
<organism evidence="2 3">
    <name type="scientific">Circinella minor</name>
    <dbReference type="NCBI Taxonomy" id="1195481"/>
    <lineage>
        <taxon>Eukaryota</taxon>
        <taxon>Fungi</taxon>
        <taxon>Fungi incertae sedis</taxon>
        <taxon>Mucoromycota</taxon>
        <taxon>Mucoromycotina</taxon>
        <taxon>Mucoromycetes</taxon>
        <taxon>Mucorales</taxon>
        <taxon>Lichtheimiaceae</taxon>
        <taxon>Circinella</taxon>
    </lineage>
</organism>
<feature type="region of interest" description="Disordered" evidence="1">
    <location>
        <begin position="195"/>
        <end position="240"/>
    </location>
</feature>
<feature type="region of interest" description="Disordered" evidence="1">
    <location>
        <begin position="660"/>
        <end position="680"/>
    </location>
</feature>
<evidence type="ECO:0000313" key="2">
    <source>
        <dbReference type="EMBL" id="KAG2222666.1"/>
    </source>
</evidence>
<keyword evidence="3" id="KW-1185">Reference proteome</keyword>
<feature type="compositionally biased region" description="Low complexity" evidence="1">
    <location>
        <begin position="412"/>
        <end position="436"/>
    </location>
</feature>
<feature type="region of interest" description="Disordered" evidence="1">
    <location>
        <begin position="1"/>
        <end position="60"/>
    </location>
</feature>
<evidence type="ECO:0000313" key="3">
    <source>
        <dbReference type="Proteomes" id="UP000646827"/>
    </source>
</evidence>
<evidence type="ECO:0008006" key="4">
    <source>
        <dbReference type="Google" id="ProtNLM"/>
    </source>
</evidence>
<feature type="compositionally biased region" description="Basic and acidic residues" evidence="1">
    <location>
        <begin position="200"/>
        <end position="216"/>
    </location>
</feature>
<feature type="compositionally biased region" description="Polar residues" evidence="1">
    <location>
        <begin position="396"/>
        <end position="406"/>
    </location>
</feature>
<gene>
    <name evidence="2" type="ORF">INT45_013480</name>
</gene>
<dbReference type="OrthoDB" id="6415790at2759"/>
<comment type="caution">
    <text evidence="2">The sequence shown here is derived from an EMBL/GenBank/DDBJ whole genome shotgun (WGS) entry which is preliminary data.</text>
</comment>
<evidence type="ECO:0000256" key="1">
    <source>
        <dbReference type="SAM" id="MobiDB-lite"/>
    </source>
</evidence>
<name>A0A8H7VH11_9FUNG</name>
<feature type="compositionally biased region" description="Low complexity" evidence="1">
    <location>
        <begin position="662"/>
        <end position="674"/>
    </location>
</feature>
<sequence>MTYNDETQCEPISTSNEPPSYDSAIASSSETPHLQIPEHHDYNGHHHQQQQHQNIPPADTMTASTNRLLTQMDLKILASSETIHWPTPAPSFESCCILDDRFMLLGHAAHGIQVLDLHQPNSKPKTIIWVRVRQMVPIKPCRVVLVLAGRNKRVRCYSYDALLRLCYAVYNIDWNKRIDLNHDVPSMKEWKHIASQCGKAPEEERDNTLSDNHNNHNVDNQQQQRSKQPQQHQKKALSSGATAATTRLVLSSGLTLKQHYTCNDVILQEFYYKFPDCREVARIHTYQTSTYVFAAVMQRDKIVVWQQRRYDQEHQQKHRLSPFYRFKVYWIPAEPRWISFADDRITLRYLLAIFSTEATAIGLRNSKVRTIPIDAKVAELYQKTWLREQYDHQLNPTDNSSSFNNHQHTEHNLSTSTTVSSSSSNNSSSRLRSQSSPHPPSSPAGNNITLPPSSSFPILPSTTTPDIQWTSLIQLPFYPNPLTTSLTSDYSNPPSYDTVITSSPSEAVDPVALSSTMSPQLFFATLCRQSYIIDLTGGLFSTLVYHWTYEPQYIEFIQLTDKDWCAVGFSRESVELLHMRTGEKIHRIMNGVPICYLGRWDIKHNGKKKVKALFWCCATAQDNSHVYMLQGNATSDSNNTSFNDGSTDATNTLSSGVPIDGSCSNSGNNNSSANIEDVYS</sequence>
<dbReference type="EMBL" id="JAEPRB010000077">
    <property type="protein sequence ID" value="KAG2222666.1"/>
    <property type="molecule type" value="Genomic_DNA"/>
</dbReference>